<evidence type="ECO:0000313" key="6">
    <source>
        <dbReference type="EMBL" id="GAC33052.1"/>
    </source>
</evidence>
<dbReference type="RefSeq" id="WP_007104835.1">
    <property type="nucleotide sequence ID" value="NZ_BAER01000046.1"/>
</dbReference>
<comment type="caution">
    <text evidence="6">The sequence shown here is derived from an EMBL/GenBank/DDBJ whole genome shotgun (WGS) entry which is preliminary data.</text>
</comment>
<feature type="transmembrane region" description="Helical" evidence="5">
    <location>
        <begin position="48"/>
        <end position="68"/>
    </location>
</feature>
<dbReference type="PANTHER" id="PTHR31004">
    <property type="entry name" value="TRANSMEMBRANE PROTEIN 79"/>
    <property type="match status" value="1"/>
</dbReference>
<sequence length="181" mass="19592">MALSAKQLGVLKGMASAMTLSILTIMLSTYFDPFSNALIGDIQGRFDVLGLSIILPTGFLLVSIGRLAKLRFFSPDDIDGSGLTRGSENALVLQSLLQNTLEQFVVAIIVYTAWCLVMPVSVLSAIPLCSVLFALGRTLFFKGYKNGAAARAFGFAVTFYPTLVLFVIFVIHTLWKIVSSN</sequence>
<evidence type="ECO:0000256" key="1">
    <source>
        <dbReference type="ARBA" id="ARBA00004370"/>
    </source>
</evidence>
<accession>K6ZRW9</accession>
<dbReference type="AlphaFoldDB" id="K6ZRW9"/>
<evidence type="ECO:0000313" key="7">
    <source>
        <dbReference type="Proteomes" id="UP000006322"/>
    </source>
</evidence>
<feature type="transmembrane region" description="Helical" evidence="5">
    <location>
        <begin position="152"/>
        <end position="175"/>
    </location>
</feature>
<dbReference type="PANTHER" id="PTHR31004:SF1">
    <property type="entry name" value="TRANSMEMBRANE PROTEIN 79"/>
    <property type="match status" value="1"/>
</dbReference>
<name>K6ZRW9_9ALTE</name>
<protein>
    <recommendedName>
        <fullName evidence="8">Ribosomal protein L11</fullName>
    </recommendedName>
</protein>
<evidence type="ECO:0000256" key="4">
    <source>
        <dbReference type="ARBA" id="ARBA00023136"/>
    </source>
</evidence>
<evidence type="ECO:0008006" key="8">
    <source>
        <dbReference type="Google" id="ProtNLM"/>
    </source>
</evidence>
<dbReference type="GO" id="GO:0005765">
    <property type="term" value="C:lysosomal membrane"/>
    <property type="evidence" value="ECO:0007669"/>
    <property type="project" value="TreeGrafter"/>
</dbReference>
<dbReference type="Proteomes" id="UP000006322">
    <property type="component" value="Unassembled WGS sequence"/>
</dbReference>
<dbReference type="STRING" id="1129793.GPLA_2147"/>
<keyword evidence="3 5" id="KW-1133">Transmembrane helix</keyword>
<keyword evidence="7" id="KW-1185">Reference proteome</keyword>
<proteinExistence type="predicted"/>
<dbReference type="InterPro" id="IPR001129">
    <property type="entry name" value="Membr-assoc_MAPEG"/>
</dbReference>
<comment type="subcellular location">
    <subcellularLocation>
        <location evidence="1">Membrane</location>
    </subcellularLocation>
</comment>
<feature type="transmembrane region" description="Helical" evidence="5">
    <location>
        <begin position="9"/>
        <end position="28"/>
    </location>
</feature>
<dbReference type="OrthoDB" id="582367at2"/>
<dbReference type="GO" id="GO:0045055">
    <property type="term" value="P:regulated exocytosis"/>
    <property type="evidence" value="ECO:0007669"/>
    <property type="project" value="TreeGrafter"/>
</dbReference>
<keyword evidence="2 5" id="KW-0812">Transmembrane</keyword>
<organism evidence="6 7">
    <name type="scientific">Paraglaciecola polaris LMG 21857</name>
    <dbReference type="NCBI Taxonomy" id="1129793"/>
    <lineage>
        <taxon>Bacteria</taxon>
        <taxon>Pseudomonadati</taxon>
        <taxon>Pseudomonadota</taxon>
        <taxon>Gammaproteobacteria</taxon>
        <taxon>Alteromonadales</taxon>
        <taxon>Alteromonadaceae</taxon>
        <taxon>Paraglaciecola</taxon>
    </lineage>
</organism>
<keyword evidence="4 5" id="KW-0472">Membrane</keyword>
<evidence type="ECO:0000256" key="5">
    <source>
        <dbReference type="SAM" id="Phobius"/>
    </source>
</evidence>
<dbReference type="InterPro" id="IPR023352">
    <property type="entry name" value="MAPEG-like_dom_sf"/>
</dbReference>
<dbReference type="SUPFAM" id="SSF161084">
    <property type="entry name" value="MAPEG domain-like"/>
    <property type="match status" value="1"/>
</dbReference>
<evidence type="ECO:0000256" key="2">
    <source>
        <dbReference type="ARBA" id="ARBA00022692"/>
    </source>
</evidence>
<dbReference type="EMBL" id="BAER01000046">
    <property type="protein sequence ID" value="GAC33052.1"/>
    <property type="molecule type" value="Genomic_DNA"/>
</dbReference>
<dbReference type="Gene3D" id="1.20.120.550">
    <property type="entry name" value="Membrane associated eicosanoid/glutathione metabolism-like domain"/>
    <property type="match status" value="1"/>
</dbReference>
<gene>
    <name evidence="6" type="ORF">GPLA_2147</name>
</gene>
<evidence type="ECO:0000256" key="3">
    <source>
        <dbReference type="ARBA" id="ARBA00022989"/>
    </source>
</evidence>
<dbReference type="Pfam" id="PF01124">
    <property type="entry name" value="MAPEG"/>
    <property type="match status" value="1"/>
</dbReference>
<reference evidence="7" key="1">
    <citation type="journal article" date="2014" name="Environ. Microbiol.">
        <title>Comparative genomics of the marine bacterial genus Glaciecola reveals the high degree of genomic diversity and genomic characteristic for cold adaptation.</title>
        <authorList>
            <person name="Qin Q.L."/>
            <person name="Xie B.B."/>
            <person name="Yu Y."/>
            <person name="Shu Y.L."/>
            <person name="Rong J.C."/>
            <person name="Zhang Y.J."/>
            <person name="Zhao D.L."/>
            <person name="Chen X.L."/>
            <person name="Zhang X.Y."/>
            <person name="Chen B."/>
            <person name="Zhou B.C."/>
            <person name="Zhang Y.Z."/>
        </authorList>
    </citation>
    <scope>NUCLEOTIDE SEQUENCE [LARGE SCALE GENOMIC DNA]</scope>
    <source>
        <strain evidence="7">LMG 21857</strain>
    </source>
</reference>